<comment type="caution">
    <text evidence="1">The sequence shown here is derived from an EMBL/GenBank/DDBJ whole genome shotgun (WGS) entry which is preliminary data.</text>
</comment>
<accession>A0ABU1TPY3</accession>
<keyword evidence="2" id="KW-1185">Reference proteome</keyword>
<organism evidence="1 2">
    <name type="scientific">Flavobacterium arsenatis</name>
    <dbReference type="NCBI Taxonomy" id="1484332"/>
    <lineage>
        <taxon>Bacteria</taxon>
        <taxon>Pseudomonadati</taxon>
        <taxon>Bacteroidota</taxon>
        <taxon>Flavobacteriia</taxon>
        <taxon>Flavobacteriales</taxon>
        <taxon>Flavobacteriaceae</taxon>
        <taxon>Flavobacterium</taxon>
    </lineage>
</organism>
<gene>
    <name evidence="1" type="ORF">J2X31_001458</name>
</gene>
<proteinExistence type="predicted"/>
<dbReference type="Proteomes" id="UP001255185">
    <property type="component" value="Unassembled WGS sequence"/>
</dbReference>
<evidence type="ECO:0000313" key="2">
    <source>
        <dbReference type="Proteomes" id="UP001255185"/>
    </source>
</evidence>
<sequence length="37" mass="4412">MSKKTYINMRCDFEVNISRKDFIFIVKLLLMAGFIIL</sequence>
<reference evidence="1 2" key="1">
    <citation type="submission" date="2023-07" db="EMBL/GenBank/DDBJ databases">
        <title>Sorghum-associated microbial communities from plants grown in Nebraska, USA.</title>
        <authorList>
            <person name="Schachtman D."/>
        </authorList>
    </citation>
    <scope>NUCLEOTIDE SEQUENCE [LARGE SCALE GENOMIC DNA]</scope>
    <source>
        <strain evidence="1 2">3773</strain>
    </source>
</reference>
<protein>
    <submittedName>
        <fullName evidence="1">Uncharacterized protein</fullName>
    </submittedName>
</protein>
<dbReference type="EMBL" id="JAVDVI010000005">
    <property type="protein sequence ID" value="MDR6967447.1"/>
    <property type="molecule type" value="Genomic_DNA"/>
</dbReference>
<name>A0ABU1TPY3_9FLAO</name>
<evidence type="ECO:0000313" key="1">
    <source>
        <dbReference type="EMBL" id="MDR6967447.1"/>
    </source>
</evidence>